<feature type="chain" id="PRO_5004880364" evidence="1">
    <location>
        <begin position="25"/>
        <end position="117"/>
    </location>
</feature>
<name>W6M8J5_9GAMM</name>
<comment type="caution">
    <text evidence="2">The sequence shown here is derived from an EMBL/GenBank/DDBJ whole genome shotgun (WGS) entry which is preliminary data.</text>
</comment>
<protein>
    <submittedName>
        <fullName evidence="2">Uncharacterized protein</fullName>
    </submittedName>
</protein>
<gene>
    <name evidence="2" type="ORF">BN873_90052</name>
</gene>
<reference evidence="2" key="2">
    <citation type="submission" date="2014-03" db="EMBL/GenBank/DDBJ databases">
        <title>Candidatus Competibacter-lineage genomes retrieved from metagenomes reveal functional metabolic diversity.</title>
        <authorList>
            <person name="McIlroy S.J."/>
            <person name="Albertsen M."/>
            <person name="Andresen E.K."/>
            <person name="Saunders A.M."/>
            <person name="Kristiansen R."/>
            <person name="Stokholm-Bjerregaard M."/>
            <person name="Nielsen K.L."/>
            <person name="Nielsen P.H."/>
        </authorList>
    </citation>
    <scope>NUCLEOTIDE SEQUENCE</scope>
    <source>
        <strain evidence="2">Run_A_D11</strain>
    </source>
</reference>
<sequence>MKKPSFLLAVLGGLLLWSHASVMAAPPGILESTIKLPMGNERYGCCLVKSSQGYDVWEYQDEVSYLKCYRQARLAGEPWVFSNNQKYEFHQGKRCDTLQDKTREFIPTPWALDYRNG</sequence>
<keyword evidence="1" id="KW-0732">Signal</keyword>
<feature type="signal peptide" evidence="1">
    <location>
        <begin position="1"/>
        <end position="24"/>
    </location>
</feature>
<evidence type="ECO:0000313" key="2">
    <source>
        <dbReference type="EMBL" id="CDI04301.1"/>
    </source>
</evidence>
<dbReference type="RefSeq" id="WP_048676373.1">
    <property type="nucleotide sequence ID" value="NZ_CBTJ020000102.1"/>
</dbReference>
<reference evidence="2" key="1">
    <citation type="submission" date="2013-07" db="EMBL/GenBank/DDBJ databases">
        <authorList>
            <person name="McIlroy S."/>
        </authorList>
    </citation>
    <scope>NUCLEOTIDE SEQUENCE [LARGE SCALE GENOMIC DNA]</scope>
    <source>
        <strain evidence="2">Run_A_D11</strain>
    </source>
</reference>
<evidence type="ECO:0000313" key="3">
    <source>
        <dbReference type="Proteomes" id="UP000035760"/>
    </source>
</evidence>
<evidence type="ECO:0000256" key="1">
    <source>
        <dbReference type="SAM" id="SignalP"/>
    </source>
</evidence>
<dbReference type="STRING" id="1400863.BN873_90052"/>
<dbReference type="AlphaFoldDB" id="W6M8J5"/>
<proteinExistence type="predicted"/>
<accession>W6M8J5</accession>
<dbReference type="Proteomes" id="UP000035760">
    <property type="component" value="Unassembled WGS sequence"/>
</dbReference>
<keyword evidence="3" id="KW-1185">Reference proteome</keyword>
<organism evidence="2 3">
    <name type="scientific">Candidatus Competibacter denitrificans Run_A_D11</name>
    <dbReference type="NCBI Taxonomy" id="1400863"/>
    <lineage>
        <taxon>Bacteria</taxon>
        <taxon>Pseudomonadati</taxon>
        <taxon>Pseudomonadota</taxon>
        <taxon>Gammaproteobacteria</taxon>
        <taxon>Candidatus Competibacteraceae</taxon>
        <taxon>Candidatus Competibacter</taxon>
    </lineage>
</organism>
<dbReference type="EMBL" id="CBTJ020000102">
    <property type="protein sequence ID" value="CDI04301.1"/>
    <property type="molecule type" value="Genomic_DNA"/>
</dbReference>